<protein>
    <submittedName>
        <fullName evidence="3">Uncharacterized protein</fullName>
    </submittedName>
</protein>
<feature type="region of interest" description="Disordered" evidence="2">
    <location>
        <begin position="529"/>
        <end position="556"/>
    </location>
</feature>
<evidence type="ECO:0000256" key="2">
    <source>
        <dbReference type="SAM" id="MobiDB-lite"/>
    </source>
</evidence>
<dbReference type="InterPro" id="IPR019734">
    <property type="entry name" value="TPR_rpt"/>
</dbReference>
<dbReference type="Proteomes" id="UP000799767">
    <property type="component" value="Unassembled WGS sequence"/>
</dbReference>
<feature type="repeat" description="TPR" evidence="1">
    <location>
        <begin position="304"/>
        <end position="337"/>
    </location>
</feature>
<dbReference type="EMBL" id="MU001632">
    <property type="protein sequence ID" value="KAF2486461.1"/>
    <property type="molecule type" value="Genomic_DNA"/>
</dbReference>
<dbReference type="GeneID" id="54477591"/>
<gene>
    <name evidence="3" type="ORF">BDY17DRAFT_321250</name>
</gene>
<keyword evidence="1" id="KW-0802">TPR repeat</keyword>
<name>A0A6A6Q346_9PEZI</name>
<reference evidence="3" key="1">
    <citation type="journal article" date="2020" name="Stud. Mycol.">
        <title>101 Dothideomycetes genomes: a test case for predicting lifestyles and emergence of pathogens.</title>
        <authorList>
            <person name="Haridas S."/>
            <person name="Albert R."/>
            <person name="Binder M."/>
            <person name="Bloem J."/>
            <person name="Labutti K."/>
            <person name="Salamov A."/>
            <person name="Andreopoulos B."/>
            <person name="Baker S."/>
            <person name="Barry K."/>
            <person name="Bills G."/>
            <person name="Bluhm B."/>
            <person name="Cannon C."/>
            <person name="Castanera R."/>
            <person name="Culley D."/>
            <person name="Daum C."/>
            <person name="Ezra D."/>
            <person name="Gonzalez J."/>
            <person name="Henrissat B."/>
            <person name="Kuo A."/>
            <person name="Liang C."/>
            <person name="Lipzen A."/>
            <person name="Lutzoni F."/>
            <person name="Magnuson J."/>
            <person name="Mondo S."/>
            <person name="Nolan M."/>
            <person name="Ohm R."/>
            <person name="Pangilinan J."/>
            <person name="Park H.-J."/>
            <person name="Ramirez L."/>
            <person name="Alfaro M."/>
            <person name="Sun H."/>
            <person name="Tritt A."/>
            <person name="Yoshinaga Y."/>
            <person name="Zwiers L.-H."/>
            <person name="Turgeon B."/>
            <person name="Goodwin S."/>
            <person name="Spatafora J."/>
            <person name="Crous P."/>
            <person name="Grigoriev I."/>
        </authorList>
    </citation>
    <scope>NUCLEOTIDE SEQUENCE</scope>
    <source>
        <strain evidence="3">CBS 113389</strain>
    </source>
</reference>
<evidence type="ECO:0000256" key="1">
    <source>
        <dbReference type="PROSITE-ProRule" id="PRU00339"/>
    </source>
</evidence>
<organism evidence="3 4">
    <name type="scientific">Neohortaea acidophila</name>
    <dbReference type="NCBI Taxonomy" id="245834"/>
    <lineage>
        <taxon>Eukaryota</taxon>
        <taxon>Fungi</taxon>
        <taxon>Dikarya</taxon>
        <taxon>Ascomycota</taxon>
        <taxon>Pezizomycotina</taxon>
        <taxon>Dothideomycetes</taxon>
        <taxon>Dothideomycetidae</taxon>
        <taxon>Mycosphaerellales</taxon>
        <taxon>Teratosphaeriaceae</taxon>
        <taxon>Neohortaea</taxon>
    </lineage>
</organism>
<accession>A0A6A6Q346</accession>
<proteinExistence type="predicted"/>
<sequence length="556" mass="63050">MSQFNRYSEYQQALRQVESLSLRLPLKKLPLRPNLPLPIEVRCIVWRFLLLHQHVRRPPYGELPLSQRNWESDYFERQFSKAHTFKFHTSILGVNKLIHKECVDVLRENQFVCITQQTPFDTGKRHDWHIPIVSESPRHLWGLKYWAMSISIRESDGMYPDSDPSQGSEFCVVADDLPLVCDMMQHGFYSCPFSSSVLVSTEDVEHTPATVLRIEAFKQQNAYFDTDILIADYASVEKNELRRSNLLQPLLNMKHPGQRVTIHGVPSGFLAAEKFAEEIDELKRLMGPQPVWLNALVWDVLTPVRNYIDQGNAYVASGELELAAQQFCHARELGPQDLFNWCPEFAYNTKAGLPLVLLWYETMEAALTEAALLMKLGGDSPENLPGVAQFLDASTEFYNETILPTGILQDLVKFTQTASHIPEPAIIARAVVCETIMKLFETDDVDEDWVDDSYEIFREHRPVLRGDQHFEMDDDFHRTKRHALWALGFLMGADYEGHISASCLPVPLAGTLRGEQFDVPPDTYGFVDLGSDAPAETEEADAGGSEEEDGGDEGAA</sequence>
<dbReference type="PROSITE" id="PS50005">
    <property type="entry name" value="TPR"/>
    <property type="match status" value="1"/>
</dbReference>
<keyword evidence="4" id="KW-1185">Reference proteome</keyword>
<evidence type="ECO:0000313" key="3">
    <source>
        <dbReference type="EMBL" id="KAF2486461.1"/>
    </source>
</evidence>
<dbReference type="AlphaFoldDB" id="A0A6A6Q346"/>
<dbReference type="OrthoDB" id="3672650at2759"/>
<dbReference type="RefSeq" id="XP_033593030.1">
    <property type="nucleotide sequence ID" value="XM_033736589.1"/>
</dbReference>
<feature type="compositionally biased region" description="Acidic residues" evidence="2">
    <location>
        <begin position="535"/>
        <end position="556"/>
    </location>
</feature>
<evidence type="ECO:0000313" key="4">
    <source>
        <dbReference type="Proteomes" id="UP000799767"/>
    </source>
</evidence>